<proteinExistence type="predicted"/>
<reference evidence="1 2" key="1">
    <citation type="submission" date="2017-03" db="EMBL/GenBank/DDBJ databases">
        <authorList>
            <person name="Afonso C.L."/>
            <person name="Miller P.J."/>
            <person name="Scott M.A."/>
            <person name="Spackman E."/>
            <person name="Goraichik I."/>
            <person name="Dimitrov K.M."/>
            <person name="Suarez D.L."/>
            <person name="Swayne D.E."/>
        </authorList>
    </citation>
    <scope>NUCLEOTIDE SEQUENCE [LARGE SCALE GENOMIC DNA]</scope>
    <source>
        <strain evidence="1">Genome sequencing of Nitrospira japonica strain NJ11</strain>
    </source>
</reference>
<dbReference type="EMBL" id="LT828648">
    <property type="protein sequence ID" value="SLM47112.1"/>
    <property type="molecule type" value="Genomic_DNA"/>
</dbReference>
<dbReference type="KEGG" id="nja:NSJP_0940"/>
<protein>
    <submittedName>
        <fullName evidence="1">Uncharacterized protein</fullName>
    </submittedName>
</protein>
<keyword evidence="2" id="KW-1185">Reference proteome</keyword>
<organism evidence="1 2">
    <name type="scientific">Nitrospira japonica</name>
    <dbReference type="NCBI Taxonomy" id="1325564"/>
    <lineage>
        <taxon>Bacteria</taxon>
        <taxon>Pseudomonadati</taxon>
        <taxon>Nitrospirota</taxon>
        <taxon>Nitrospiria</taxon>
        <taxon>Nitrospirales</taxon>
        <taxon>Nitrospiraceae</taxon>
        <taxon>Nitrospira</taxon>
    </lineage>
</organism>
<sequence length="115" mass="13012">MAFILEYIAPRGTDMSRDHTTRSPGGFQVRHRSLGLYQGSAIELAFWYPSSGMPEYGLYRFATETQAQSLIDFLVSAACAEPLSREDLQIEPFDLAEHERLVAEYPLPSAWEQPL</sequence>
<dbReference type="AlphaFoldDB" id="A0A1W1I297"/>
<accession>A0A1W1I297</accession>
<dbReference type="Proteomes" id="UP000192042">
    <property type="component" value="Chromosome I"/>
</dbReference>
<gene>
    <name evidence="1" type="ORF">NSJP_0940</name>
</gene>
<name>A0A1W1I297_9BACT</name>
<evidence type="ECO:0000313" key="2">
    <source>
        <dbReference type="Proteomes" id="UP000192042"/>
    </source>
</evidence>
<evidence type="ECO:0000313" key="1">
    <source>
        <dbReference type="EMBL" id="SLM47112.1"/>
    </source>
</evidence>
<dbReference type="STRING" id="1325564.NSJP_0940"/>